<dbReference type="GO" id="GO:0071817">
    <property type="term" value="C:MMXD complex"/>
    <property type="evidence" value="ECO:0007669"/>
    <property type="project" value="TreeGrafter"/>
</dbReference>
<dbReference type="GO" id="GO:0006281">
    <property type="term" value="P:DNA repair"/>
    <property type="evidence" value="ECO:0007669"/>
    <property type="project" value="UniProtKB-UniRule"/>
</dbReference>
<feature type="domain" description="MMS19 C-terminal" evidence="3">
    <location>
        <begin position="4"/>
        <end position="145"/>
    </location>
</feature>
<dbReference type="SUPFAM" id="SSF48371">
    <property type="entry name" value="ARM repeat"/>
    <property type="match status" value="1"/>
</dbReference>
<organism evidence="4 5">
    <name type="scientific">Engystomops pustulosus</name>
    <name type="common">Tungara frog</name>
    <name type="synonym">Physalaemus pustulosus</name>
    <dbReference type="NCBI Taxonomy" id="76066"/>
    <lineage>
        <taxon>Eukaryota</taxon>
        <taxon>Metazoa</taxon>
        <taxon>Chordata</taxon>
        <taxon>Craniata</taxon>
        <taxon>Vertebrata</taxon>
        <taxon>Euteleostomi</taxon>
        <taxon>Amphibia</taxon>
        <taxon>Batrachia</taxon>
        <taxon>Anura</taxon>
        <taxon>Neobatrachia</taxon>
        <taxon>Hyloidea</taxon>
        <taxon>Leptodactylidae</taxon>
        <taxon>Leiuperinae</taxon>
        <taxon>Engystomops</taxon>
    </lineage>
</organism>
<reference evidence="4" key="1">
    <citation type="thesis" date="2020" institute="ProQuest LLC" country="789 East Eisenhower Parkway, Ann Arbor, MI, USA">
        <title>Comparative Genomics and Chromosome Evolution.</title>
        <authorList>
            <person name="Mudd A.B."/>
        </authorList>
    </citation>
    <scope>NUCLEOTIDE SEQUENCE</scope>
    <source>
        <strain evidence="4">237g6f4</strain>
        <tissue evidence="4">Blood</tissue>
    </source>
</reference>
<evidence type="ECO:0000313" key="4">
    <source>
        <dbReference type="EMBL" id="KAG8539592.1"/>
    </source>
</evidence>
<dbReference type="InterPro" id="IPR011989">
    <property type="entry name" value="ARM-like"/>
</dbReference>
<dbReference type="InterPro" id="IPR039920">
    <property type="entry name" value="MMS19"/>
</dbReference>
<proteinExistence type="inferred from homology"/>
<comment type="subcellular location">
    <subcellularLocation>
        <location evidence="2">Cytoplasm</location>
        <location evidence="2">Cytoskeleton</location>
        <location evidence="2">Spindle</location>
    </subcellularLocation>
    <subcellularLocation>
        <location evidence="2">Nucleus</location>
    </subcellularLocation>
</comment>
<keyword evidence="2" id="KW-0539">Nucleus</keyword>
<keyword evidence="2" id="KW-0206">Cytoskeleton</keyword>
<dbReference type="Proteomes" id="UP000824782">
    <property type="component" value="Unassembled WGS sequence"/>
</dbReference>
<gene>
    <name evidence="4" type="ORF">GDO81_020689</name>
</gene>
<dbReference type="Gene3D" id="1.25.10.10">
    <property type="entry name" value="Leucine-rich Repeat Variant"/>
    <property type="match status" value="1"/>
</dbReference>
<comment type="function">
    <text evidence="2">Key component of the cytosolic iron-sulfur protein assembly (CIA) complex, a multiprotein complex that mediates the incorporation of iron-sulfur cluster into apoproteins specifically involved in DNA metabolism and genomic integrity. In the CIA complex, MMS19 acts as an adapter between early-acting CIA components and a subset of cellular target iron-sulfur proteins.</text>
</comment>
<sequence>MFLQMISLLSNRDLGPLAADLFSLLVSDSSDILNKSSHADIRIMYRQRFFTENVPKLVEGFNAANGDDKPNYLKALSHVLNCLPKQVLITELPSLFSLLLEALSCPDNIVQLSTLTCLEPLLLDAAEILSVHIDSLISKLLCLTSSPSMVGLKLEDNCPMVLLCG</sequence>
<evidence type="ECO:0000256" key="2">
    <source>
        <dbReference type="RuleBase" id="RU367072"/>
    </source>
</evidence>
<dbReference type="EMBL" id="WNYA01014028">
    <property type="protein sequence ID" value="KAG8539592.1"/>
    <property type="molecule type" value="Genomic_DNA"/>
</dbReference>
<dbReference type="GO" id="GO:0097361">
    <property type="term" value="C:cytosolic [4Fe-4S] assembly targeting complex"/>
    <property type="evidence" value="ECO:0007669"/>
    <property type="project" value="UniProtKB-UniRule"/>
</dbReference>
<dbReference type="AlphaFoldDB" id="A0AAV6YQR5"/>
<dbReference type="PANTHER" id="PTHR12891">
    <property type="entry name" value="DNA REPAIR/TRANSCRIPTION PROTEIN MET18/MMS19"/>
    <property type="match status" value="1"/>
</dbReference>
<keyword evidence="2" id="KW-0963">Cytoplasm</keyword>
<dbReference type="PANTHER" id="PTHR12891:SF0">
    <property type="entry name" value="MMS19 NUCLEOTIDE EXCISION REPAIR PROTEIN HOMOLOG"/>
    <property type="match status" value="1"/>
</dbReference>
<dbReference type="InterPro" id="IPR024687">
    <property type="entry name" value="MMS19_C"/>
</dbReference>
<protein>
    <recommendedName>
        <fullName evidence="2">MMS19 nucleotide excision repair protein</fullName>
    </recommendedName>
</protein>
<comment type="similarity">
    <text evidence="1 2">Belongs to the MET18/MMS19 family.</text>
</comment>
<keyword evidence="2" id="KW-0234">DNA repair</keyword>
<evidence type="ECO:0000259" key="3">
    <source>
        <dbReference type="Pfam" id="PF12460"/>
    </source>
</evidence>
<evidence type="ECO:0000313" key="5">
    <source>
        <dbReference type="Proteomes" id="UP000824782"/>
    </source>
</evidence>
<dbReference type="GO" id="GO:0016226">
    <property type="term" value="P:iron-sulfur cluster assembly"/>
    <property type="evidence" value="ECO:0007669"/>
    <property type="project" value="UniProtKB-UniRule"/>
</dbReference>
<accession>A0AAV6YQR5</accession>
<dbReference type="GO" id="GO:0005634">
    <property type="term" value="C:nucleus"/>
    <property type="evidence" value="ECO:0007669"/>
    <property type="project" value="UniProtKB-SubCell"/>
</dbReference>
<keyword evidence="5" id="KW-1185">Reference proteome</keyword>
<keyword evidence="2" id="KW-0227">DNA damage</keyword>
<evidence type="ECO:0000256" key="1">
    <source>
        <dbReference type="ARBA" id="ARBA00009340"/>
    </source>
</evidence>
<comment type="caution">
    <text evidence="4">The sequence shown here is derived from an EMBL/GenBank/DDBJ whole genome shotgun (WGS) entry which is preliminary data.</text>
</comment>
<dbReference type="Pfam" id="PF12460">
    <property type="entry name" value="MMS19_C"/>
    <property type="match status" value="1"/>
</dbReference>
<dbReference type="GO" id="GO:0051604">
    <property type="term" value="P:protein maturation"/>
    <property type="evidence" value="ECO:0007669"/>
    <property type="project" value="UniProtKB-UniRule"/>
</dbReference>
<dbReference type="InterPro" id="IPR016024">
    <property type="entry name" value="ARM-type_fold"/>
</dbReference>
<name>A0AAV6YQR5_ENGPU</name>
<comment type="subunit">
    <text evidence="2">Component of the CIA complex.</text>
</comment>